<sequence>MRTLYQYMLCPFSRKVRLVMGEKRLDFDVEQERFWERRDDFMAMNPAGQVPVFVDLNGTVVADSYAICEYLEEAYPERLLLGHGVAHRAEVRRLTAWFDDKFAREVSLPLVFEKTLRRFMRDSGPTNSQAIRQAKAAVNYHLDYISWLIDRRRWLAGDELSLADLAAAAHLSVIDYLGDAPWDKHEVAKDWYMRMKSRPSFRPLLQDRLGGLAPSEHYQLLDF</sequence>
<dbReference type="InterPro" id="IPR036249">
    <property type="entry name" value="Thioredoxin-like_sf"/>
</dbReference>
<dbReference type="GO" id="GO:0004364">
    <property type="term" value="F:glutathione transferase activity"/>
    <property type="evidence" value="ECO:0007669"/>
    <property type="project" value="TreeGrafter"/>
</dbReference>
<evidence type="ECO:0000313" key="5">
    <source>
        <dbReference type="Proteomes" id="UP000028926"/>
    </source>
</evidence>
<dbReference type="PANTHER" id="PTHR43969:SF9">
    <property type="entry name" value="GLUTATHIONE S TRANSFERASE D10, ISOFORM A-RELATED"/>
    <property type="match status" value="1"/>
</dbReference>
<feature type="domain" description="GST C-terminal" evidence="3">
    <location>
        <begin position="84"/>
        <end position="221"/>
    </location>
</feature>
<dbReference type="SUPFAM" id="SSF47616">
    <property type="entry name" value="GST C-terminal domain-like"/>
    <property type="match status" value="1"/>
</dbReference>
<dbReference type="PROSITE" id="PS50405">
    <property type="entry name" value="GST_CTER"/>
    <property type="match status" value="1"/>
</dbReference>
<reference evidence="4 5" key="1">
    <citation type="submission" date="2014-07" db="EMBL/GenBank/DDBJ databases">
        <title>Comparative genomic insights into amoeba endosymbionts belonging to the families of Holosporaceae and Candidatus Midichloriaceae within Rickettsiales.</title>
        <authorList>
            <person name="Wang Z."/>
            <person name="Wu M."/>
        </authorList>
    </citation>
    <scope>NUCLEOTIDE SEQUENCE [LARGE SCALE GENOMIC DNA]</scope>
    <source>
        <strain evidence="4">PRA3</strain>
    </source>
</reference>
<dbReference type="InterPro" id="IPR040079">
    <property type="entry name" value="Glutathione_S-Trfase"/>
</dbReference>
<evidence type="ECO:0000313" key="4">
    <source>
        <dbReference type="EMBL" id="AIK96114.1"/>
    </source>
</evidence>
<dbReference type="eggNOG" id="COG0625">
    <property type="taxonomic scope" value="Bacteria"/>
</dbReference>
<dbReference type="EMBL" id="CP008941">
    <property type="protein sequence ID" value="AIK96114.1"/>
    <property type="molecule type" value="Genomic_DNA"/>
</dbReference>
<name>A0A077AVP4_9PROT</name>
<dbReference type="Gene3D" id="1.20.1050.10">
    <property type="match status" value="1"/>
</dbReference>
<dbReference type="PANTHER" id="PTHR43969">
    <property type="entry name" value="GLUTATHIONE S TRANSFERASE D10, ISOFORM A-RELATED"/>
    <property type="match status" value="1"/>
</dbReference>
<dbReference type="OrthoDB" id="9794721at2"/>
<comment type="subunit">
    <text evidence="1">Homodimer.</text>
</comment>
<dbReference type="RefSeq" id="WP_038464122.1">
    <property type="nucleotide sequence ID" value="NZ_CP008941.1"/>
</dbReference>
<evidence type="ECO:0000259" key="2">
    <source>
        <dbReference type="PROSITE" id="PS50404"/>
    </source>
</evidence>
<proteinExistence type="predicted"/>
<dbReference type="Gene3D" id="3.40.30.10">
    <property type="entry name" value="Glutaredoxin"/>
    <property type="match status" value="1"/>
</dbReference>
<feature type="domain" description="GST N-terminal" evidence="2">
    <location>
        <begin position="1"/>
        <end position="79"/>
    </location>
</feature>
<dbReference type="STRING" id="91604.ID47_04200"/>
<dbReference type="InterPro" id="IPR004045">
    <property type="entry name" value="Glutathione_S-Trfase_N"/>
</dbReference>
<dbReference type="SFLD" id="SFLDG00358">
    <property type="entry name" value="Main_(cytGST)"/>
    <property type="match status" value="1"/>
</dbReference>
<dbReference type="HOGENOM" id="CLU_011226_5_3_5"/>
<keyword evidence="4" id="KW-0808">Transferase</keyword>
<accession>A0A077AVP4</accession>
<dbReference type="SFLD" id="SFLDS00019">
    <property type="entry name" value="Glutathione_Transferase_(cytos"/>
    <property type="match status" value="1"/>
</dbReference>
<protein>
    <submittedName>
        <fullName evidence="4">Glutathione S-transferase</fullName>
    </submittedName>
</protein>
<dbReference type="GO" id="GO:0006749">
    <property type="term" value="P:glutathione metabolic process"/>
    <property type="evidence" value="ECO:0007669"/>
    <property type="project" value="TreeGrafter"/>
</dbReference>
<dbReference type="InterPro" id="IPR036282">
    <property type="entry name" value="Glutathione-S-Trfase_C_sf"/>
</dbReference>
<dbReference type="CDD" id="cd00570">
    <property type="entry name" value="GST_N_family"/>
    <property type="match status" value="1"/>
</dbReference>
<dbReference type="CDD" id="cd00299">
    <property type="entry name" value="GST_C_family"/>
    <property type="match status" value="1"/>
</dbReference>
<dbReference type="Pfam" id="PF00043">
    <property type="entry name" value="GST_C"/>
    <property type="match status" value="1"/>
</dbReference>
<dbReference type="Proteomes" id="UP000028926">
    <property type="component" value="Chromosome"/>
</dbReference>
<dbReference type="KEGG" id="paca:ID47_04200"/>
<evidence type="ECO:0000259" key="3">
    <source>
        <dbReference type="PROSITE" id="PS50405"/>
    </source>
</evidence>
<organism evidence="4 5">
    <name type="scientific">Candidatus Odyssella acanthamoebae</name>
    <dbReference type="NCBI Taxonomy" id="91604"/>
    <lineage>
        <taxon>Bacteria</taxon>
        <taxon>Pseudomonadati</taxon>
        <taxon>Pseudomonadota</taxon>
        <taxon>Alphaproteobacteria</taxon>
        <taxon>Holosporales</taxon>
        <taxon>Candidatus Paracaedibacteraceae</taxon>
        <taxon>Candidatus Odyssella</taxon>
    </lineage>
</organism>
<evidence type="ECO:0000256" key="1">
    <source>
        <dbReference type="ARBA" id="ARBA00011738"/>
    </source>
</evidence>
<dbReference type="AlphaFoldDB" id="A0A077AVP4"/>
<dbReference type="InterPro" id="IPR010987">
    <property type="entry name" value="Glutathione-S-Trfase_C-like"/>
</dbReference>
<dbReference type="SUPFAM" id="SSF52833">
    <property type="entry name" value="Thioredoxin-like"/>
    <property type="match status" value="1"/>
</dbReference>
<gene>
    <name evidence="4" type="ORF">ID47_04200</name>
</gene>
<dbReference type="PROSITE" id="PS50404">
    <property type="entry name" value="GST_NTER"/>
    <property type="match status" value="1"/>
</dbReference>
<dbReference type="Pfam" id="PF13409">
    <property type="entry name" value="GST_N_2"/>
    <property type="match status" value="1"/>
</dbReference>
<keyword evidence="5" id="KW-1185">Reference proteome</keyword>
<dbReference type="InterPro" id="IPR004046">
    <property type="entry name" value="GST_C"/>
</dbReference>